<feature type="transmembrane region" description="Helical" evidence="1">
    <location>
        <begin position="21"/>
        <end position="45"/>
    </location>
</feature>
<dbReference type="RefSeq" id="WP_198126362.1">
    <property type="nucleotide sequence ID" value="NZ_JAECZC010000045.1"/>
</dbReference>
<dbReference type="AlphaFoldDB" id="A0A8J7HVX1"/>
<organism evidence="2 3">
    <name type="scientific">Amazonocrinis nigriterrae CENA67</name>
    <dbReference type="NCBI Taxonomy" id="2794033"/>
    <lineage>
        <taxon>Bacteria</taxon>
        <taxon>Bacillati</taxon>
        <taxon>Cyanobacteriota</taxon>
        <taxon>Cyanophyceae</taxon>
        <taxon>Nostocales</taxon>
        <taxon>Nostocaceae</taxon>
        <taxon>Amazonocrinis</taxon>
        <taxon>Amazonocrinis nigriterrae</taxon>
    </lineage>
</organism>
<gene>
    <name evidence="2" type="ORF">I8748_20470</name>
</gene>
<sequence>MTIKKENPMKNLGQMTDQQQHLVVLRLAVATSILIVSLAPTAILAKPPATEASCEGIKAAYPILGKECSNQYSKIEHNLTNAKDRLETYYARVSVLEIFRKALICNGMFGANKQAQDRFKSGEQGHLQALNNLVTAMTAAKDPNIPPTYDAKKLQSVTIKKVQCK</sequence>
<keyword evidence="3" id="KW-1185">Reference proteome</keyword>
<evidence type="ECO:0000313" key="3">
    <source>
        <dbReference type="Proteomes" id="UP000632766"/>
    </source>
</evidence>
<evidence type="ECO:0000256" key="1">
    <source>
        <dbReference type="SAM" id="Phobius"/>
    </source>
</evidence>
<name>A0A8J7HVX1_9NOST</name>
<proteinExistence type="predicted"/>
<dbReference type="Proteomes" id="UP000632766">
    <property type="component" value="Unassembled WGS sequence"/>
</dbReference>
<dbReference type="EMBL" id="JAECZC010000045">
    <property type="protein sequence ID" value="MBH8564528.1"/>
    <property type="molecule type" value="Genomic_DNA"/>
</dbReference>
<evidence type="ECO:0000313" key="2">
    <source>
        <dbReference type="EMBL" id="MBH8564528.1"/>
    </source>
</evidence>
<comment type="caution">
    <text evidence="2">The sequence shown here is derived from an EMBL/GenBank/DDBJ whole genome shotgun (WGS) entry which is preliminary data.</text>
</comment>
<reference evidence="2 3" key="1">
    <citation type="journal article" date="2021" name="Int. J. Syst. Evol. Microbiol.">
        <title>Amazonocrinis nigriterrae gen. nov., sp. nov., Atlanticothrix silvestris gen. nov., sp. nov. and Dendronalium phyllosphericum gen. nov., sp. nov., nostocacean cyanobacteria from Brazilian environments.</title>
        <authorList>
            <person name="Alvarenga D.O."/>
            <person name="Andreote A.P.D."/>
            <person name="Branco L.H.Z."/>
            <person name="Delbaje E."/>
            <person name="Cruz R.B."/>
            <person name="Varani A.M."/>
            <person name="Fiore M.F."/>
        </authorList>
    </citation>
    <scope>NUCLEOTIDE SEQUENCE [LARGE SCALE GENOMIC DNA]</scope>
    <source>
        <strain evidence="2 3">CENA67</strain>
    </source>
</reference>
<keyword evidence="1" id="KW-0472">Membrane</keyword>
<keyword evidence="1" id="KW-1133">Transmembrane helix</keyword>
<accession>A0A8J7HVX1</accession>
<protein>
    <submittedName>
        <fullName evidence="2">Uncharacterized protein</fullName>
    </submittedName>
</protein>
<keyword evidence="1" id="KW-0812">Transmembrane</keyword>